<dbReference type="SUPFAM" id="SSF54427">
    <property type="entry name" value="NTF2-like"/>
    <property type="match status" value="1"/>
</dbReference>
<dbReference type="InterPro" id="IPR032710">
    <property type="entry name" value="NTF2-like_dom_sf"/>
</dbReference>
<dbReference type="Proteomes" id="UP001177341">
    <property type="component" value="Unassembled WGS sequence"/>
</dbReference>
<feature type="domain" description="YchJ-like middle NTF2-like" evidence="1">
    <location>
        <begin position="35"/>
        <end position="134"/>
    </location>
</feature>
<reference evidence="2" key="1">
    <citation type="submission" date="2023-07" db="EMBL/GenBank/DDBJ databases">
        <title>Genome content predicts the carbon catabolic preferences of heterotrophic bacteria.</title>
        <authorList>
            <person name="Gralka M."/>
        </authorList>
    </citation>
    <scope>NUCLEOTIDE SEQUENCE</scope>
    <source>
        <strain evidence="3">5G01</strain>
        <strain evidence="2">I2M16</strain>
    </source>
</reference>
<dbReference type="EMBL" id="JAUOPG010000009">
    <property type="protein sequence ID" value="MDO6454664.1"/>
    <property type="molecule type" value="Genomic_DNA"/>
</dbReference>
<sequence length="141" mass="15710">MLTTPSSDQHCPCGSGLLFDKCCKSYIEGAQLAPTAQALMRSRYTAFALGAVDYLIDTTAPSKRHADDHSVISEQVKNTQWCGLTIRQCKQGQAKDSTGEVEFDAYFIANGEAGVLHERSRFYKENNQWLYIDGDVSFDKE</sequence>
<name>A0AAW7XK34_9GAMM</name>
<proteinExistence type="predicted"/>
<dbReference type="GeneID" id="89455527"/>
<dbReference type="Proteomes" id="UP001169862">
    <property type="component" value="Unassembled WGS sequence"/>
</dbReference>
<evidence type="ECO:0000313" key="2">
    <source>
        <dbReference type="EMBL" id="MDO6454664.1"/>
    </source>
</evidence>
<dbReference type="PANTHER" id="PTHR33747:SF1">
    <property type="entry name" value="ADENYLATE CYCLASE-ASSOCIATED CAP C-TERMINAL DOMAIN-CONTAINING PROTEIN"/>
    <property type="match status" value="1"/>
</dbReference>
<dbReference type="EMBL" id="JAUYVO010000003">
    <property type="protein sequence ID" value="MDP2522127.1"/>
    <property type="molecule type" value="Genomic_DNA"/>
</dbReference>
<keyword evidence="5" id="KW-1185">Reference proteome</keyword>
<organism evidence="2 4">
    <name type="scientific">Neptunomonas phycophila</name>
    <dbReference type="NCBI Taxonomy" id="1572645"/>
    <lineage>
        <taxon>Bacteria</taxon>
        <taxon>Pseudomonadati</taxon>
        <taxon>Pseudomonadota</taxon>
        <taxon>Gammaproteobacteria</taxon>
        <taxon>Oceanospirillales</taxon>
        <taxon>Oceanospirillaceae</taxon>
        <taxon>Neptunomonas</taxon>
    </lineage>
</organism>
<accession>A0AAW7XK34</accession>
<comment type="caution">
    <text evidence="2">The sequence shown here is derived from an EMBL/GenBank/DDBJ whole genome shotgun (WGS) entry which is preliminary data.</text>
</comment>
<protein>
    <submittedName>
        <fullName evidence="2">YchJ family protein</fullName>
    </submittedName>
</protein>
<evidence type="ECO:0000313" key="3">
    <source>
        <dbReference type="EMBL" id="MDP2522127.1"/>
    </source>
</evidence>
<dbReference type="PANTHER" id="PTHR33747">
    <property type="entry name" value="UPF0225 PROTEIN SCO1677"/>
    <property type="match status" value="1"/>
</dbReference>
<dbReference type="InterPro" id="IPR048469">
    <property type="entry name" value="YchJ-like_M"/>
</dbReference>
<gene>
    <name evidence="2" type="ORF">Q4490_13905</name>
    <name evidence="3" type="ORF">Q8W30_06030</name>
</gene>
<evidence type="ECO:0000313" key="4">
    <source>
        <dbReference type="Proteomes" id="UP001169862"/>
    </source>
</evidence>
<evidence type="ECO:0000259" key="1">
    <source>
        <dbReference type="Pfam" id="PF17775"/>
    </source>
</evidence>
<dbReference type="AlphaFoldDB" id="A0AAW7XK34"/>
<dbReference type="Pfam" id="PF17775">
    <property type="entry name" value="YchJ_M-like"/>
    <property type="match status" value="1"/>
</dbReference>
<evidence type="ECO:0000313" key="5">
    <source>
        <dbReference type="Proteomes" id="UP001177341"/>
    </source>
</evidence>
<dbReference type="Gene3D" id="3.10.450.50">
    <property type="match status" value="1"/>
</dbReference>
<dbReference type="RefSeq" id="WP_075171550.1">
    <property type="nucleotide sequence ID" value="NZ_CAXHZV010000006.1"/>
</dbReference>